<evidence type="ECO:0000313" key="4">
    <source>
        <dbReference type="Proteomes" id="UP000002320"/>
    </source>
</evidence>
<dbReference type="EnsemblMetazoa" id="CPIJ007741-RA">
    <property type="protein sequence ID" value="CPIJ007741-PA"/>
    <property type="gene ID" value="CPIJ007741"/>
</dbReference>
<reference evidence="3" key="2">
    <citation type="submission" date="2020-05" db="UniProtKB">
        <authorList>
            <consortium name="EnsemblMetazoa"/>
        </authorList>
    </citation>
    <scope>IDENTIFICATION</scope>
    <source>
        <strain evidence="3">JHB</strain>
    </source>
</reference>
<sequence length="279" mass="30278">MGKCNLQTIVLLAFATMPLLIQAFDWFSLTQANYAAIQSGLAQLNNASVVINGTINTQANLASAAISDLQQHMTKGLTDLQARFPNQNINIGNMLNGFNWFTGEVPQVLAEFRHTITDDVMAPSQVVVQNILNAMTEFFLSPKRACAQQHAQNLVQPRISVGRLAQCFREDMQFTDKPTAGTQMLMNDGKAISDVILGQLKYCSPGSSNCTAAFFNGLPNLMQTATWAVANLQGFPRFWTQAGVPFNQNCAAAIGADIQDAIQGIRSSIARCSCSGCFK</sequence>
<organism>
    <name type="scientific">Culex quinquefasciatus</name>
    <name type="common">Southern house mosquito</name>
    <name type="synonym">Culex pungens</name>
    <dbReference type="NCBI Taxonomy" id="7176"/>
    <lineage>
        <taxon>Eukaryota</taxon>
        <taxon>Metazoa</taxon>
        <taxon>Ecdysozoa</taxon>
        <taxon>Arthropoda</taxon>
        <taxon>Hexapoda</taxon>
        <taxon>Insecta</taxon>
        <taxon>Pterygota</taxon>
        <taxon>Neoptera</taxon>
        <taxon>Endopterygota</taxon>
        <taxon>Diptera</taxon>
        <taxon>Nematocera</taxon>
        <taxon>Culicoidea</taxon>
        <taxon>Culicidae</taxon>
        <taxon>Culicinae</taxon>
        <taxon>Culicini</taxon>
        <taxon>Culex</taxon>
        <taxon>Culex</taxon>
    </lineage>
</organism>
<keyword evidence="4" id="KW-1185">Reference proteome</keyword>
<evidence type="ECO:0008006" key="5">
    <source>
        <dbReference type="Google" id="ProtNLM"/>
    </source>
</evidence>
<evidence type="ECO:0000313" key="2">
    <source>
        <dbReference type="EMBL" id="EDS29941.1"/>
    </source>
</evidence>
<dbReference type="eggNOG" id="ENOG502T6PF">
    <property type="taxonomic scope" value="Eukaryota"/>
</dbReference>
<reference evidence="2" key="1">
    <citation type="submission" date="2007-03" db="EMBL/GenBank/DDBJ databases">
        <title>Annotation of Culex pipiens quinquefasciatus.</title>
        <authorList>
            <consortium name="The Broad Institute Genome Sequencing Platform"/>
            <person name="Atkinson P.W."/>
            <person name="Hemingway J."/>
            <person name="Christensen B.M."/>
            <person name="Higgs S."/>
            <person name="Kodira C."/>
            <person name="Hannick L."/>
            <person name="Megy K."/>
            <person name="O'Leary S."/>
            <person name="Pearson M."/>
            <person name="Haas B.J."/>
            <person name="Mauceli E."/>
            <person name="Wortman J.R."/>
            <person name="Lee N.H."/>
            <person name="Guigo R."/>
            <person name="Stanke M."/>
            <person name="Alvarado L."/>
            <person name="Amedeo P."/>
            <person name="Antoine C.H."/>
            <person name="Arensburger P."/>
            <person name="Bidwell S.L."/>
            <person name="Crawford M."/>
            <person name="Camaro F."/>
            <person name="Devon K."/>
            <person name="Engels R."/>
            <person name="Hammond M."/>
            <person name="Howarth C."/>
            <person name="Koehrsen M."/>
            <person name="Lawson D."/>
            <person name="Montgomery P."/>
            <person name="Nene V."/>
            <person name="Nusbaum C."/>
            <person name="Puiu D."/>
            <person name="Romero-Severson J."/>
            <person name="Severson D.W."/>
            <person name="Shumway M."/>
            <person name="Sisk P."/>
            <person name="Stolte C."/>
            <person name="Zeng Q."/>
            <person name="Eisenstadt E."/>
            <person name="Fraser-Liggett C."/>
            <person name="Strausberg R."/>
            <person name="Galagan J."/>
            <person name="Birren B."/>
            <person name="Collins F.H."/>
        </authorList>
    </citation>
    <scope>NUCLEOTIDE SEQUENCE [LARGE SCALE GENOMIC DNA]</scope>
    <source>
        <strain evidence="2">JHB</strain>
    </source>
</reference>
<feature type="signal peptide" evidence="1">
    <location>
        <begin position="1"/>
        <end position="23"/>
    </location>
</feature>
<dbReference type="InParanoid" id="B0WKL0"/>
<dbReference type="EMBL" id="DS231974">
    <property type="protein sequence ID" value="EDS29941.1"/>
    <property type="molecule type" value="Genomic_DNA"/>
</dbReference>
<evidence type="ECO:0000313" key="3">
    <source>
        <dbReference type="EnsemblMetazoa" id="CPIJ007741-PA"/>
    </source>
</evidence>
<feature type="chain" id="PRO_5014566783" description="30.5 kDa secreted protein" evidence="1">
    <location>
        <begin position="24"/>
        <end position="279"/>
    </location>
</feature>
<dbReference type="OMA" id="NAMTEFF"/>
<dbReference type="VEuPathDB" id="VectorBase:CQUJHB008659"/>
<gene>
    <name evidence="3" type="primary">6039686</name>
    <name evidence="2" type="ORF">CpipJ_CPIJ007741</name>
</gene>
<keyword evidence="1" id="KW-0732">Signal</keyword>
<dbReference type="VEuPathDB" id="VectorBase:CPIJ007741"/>
<dbReference type="OrthoDB" id="7756109at2759"/>
<dbReference type="AlphaFoldDB" id="B0WKL0"/>
<evidence type="ECO:0000256" key="1">
    <source>
        <dbReference type="SAM" id="SignalP"/>
    </source>
</evidence>
<dbReference type="KEGG" id="cqu:CpipJ_CPIJ007741"/>
<name>B0WKL0_CULQU</name>
<proteinExistence type="predicted"/>
<dbReference type="HOGENOM" id="CLU_998373_0_0_1"/>
<dbReference type="Proteomes" id="UP000002320">
    <property type="component" value="Unassembled WGS sequence"/>
</dbReference>
<protein>
    <recommendedName>
        <fullName evidence="5">30.5 kDa secreted protein</fullName>
    </recommendedName>
</protein>
<accession>B0WKL0</accession>